<evidence type="ECO:0000313" key="3">
    <source>
        <dbReference type="Proteomes" id="UP001151760"/>
    </source>
</evidence>
<sequence>MLAPSGGGLIIYQAYGNLYAMTGRKAHLLEDKQIPSVGVFDEVYFSFGRLLEELHVTWTHLEKKRTRLRTYINTAQEFLYSGWRRRHIYNVTPSPRRSRRRHKIPRRLLLPSELIKLRVEVHNIDRIKFCGVAALGIVASNWLERLPAGSITTWEDLTTRFLAQFFPPGRTAKLRNDILMFQQHHGESLSEAWTRFKDLLQKVPHHGIDRWLQIQIFYDHVSFHLKCEIDRAAGGKLRNKNTDESWEIIENLALYDHEGWDETKEFVKPVKAISTPQGISKTPDRRLLELEDQINFLLKGSRPTPTSSSAHTPQAYVNAVHLNSRPQNQNEPPKLNTFTFCERTGPIPQPQTLGTTFEAQVKDYMAAHTERMERFKMHFLSSREINQRIGDVKHMNALIDKGSDVNVMPYSTYMRLTDERPAETDIRLSLASHSYIYPLGIAEDVLVEVAEHVFPVDFVILDIKENEKRPFILGTPFLTTAKATIKFDTGTITLRSGKSKVSFHKISDSSCITNKGVKNDIEPIAPIMTVNRLVLEWEERIKLHLKTEMLVRTMEEQQLQK</sequence>
<reference evidence="2" key="1">
    <citation type="journal article" date="2022" name="Int. J. Mol. Sci.">
        <title>Draft Genome of Tanacetum Coccineum: Genomic Comparison of Closely Related Tanacetum-Family Plants.</title>
        <authorList>
            <person name="Yamashiro T."/>
            <person name="Shiraishi A."/>
            <person name="Nakayama K."/>
            <person name="Satake H."/>
        </authorList>
    </citation>
    <scope>NUCLEOTIDE SEQUENCE</scope>
</reference>
<evidence type="ECO:0000259" key="1">
    <source>
        <dbReference type="Pfam" id="PF03732"/>
    </source>
</evidence>
<dbReference type="InterPro" id="IPR005162">
    <property type="entry name" value="Retrotrans_gag_dom"/>
</dbReference>
<dbReference type="PANTHER" id="PTHR33067:SF9">
    <property type="entry name" value="RNA-DIRECTED DNA POLYMERASE"/>
    <property type="match status" value="1"/>
</dbReference>
<dbReference type="Proteomes" id="UP001151760">
    <property type="component" value="Unassembled WGS sequence"/>
</dbReference>
<organism evidence="2 3">
    <name type="scientific">Tanacetum coccineum</name>
    <dbReference type="NCBI Taxonomy" id="301880"/>
    <lineage>
        <taxon>Eukaryota</taxon>
        <taxon>Viridiplantae</taxon>
        <taxon>Streptophyta</taxon>
        <taxon>Embryophyta</taxon>
        <taxon>Tracheophyta</taxon>
        <taxon>Spermatophyta</taxon>
        <taxon>Magnoliopsida</taxon>
        <taxon>eudicotyledons</taxon>
        <taxon>Gunneridae</taxon>
        <taxon>Pentapetalae</taxon>
        <taxon>asterids</taxon>
        <taxon>campanulids</taxon>
        <taxon>Asterales</taxon>
        <taxon>Asteraceae</taxon>
        <taxon>Asteroideae</taxon>
        <taxon>Anthemideae</taxon>
        <taxon>Anthemidinae</taxon>
        <taxon>Tanacetum</taxon>
    </lineage>
</organism>
<proteinExistence type="predicted"/>
<comment type="caution">
    <text evidence="2">The sequence shown here is derived from an EMBL/GenBank/DDBJ whole genome shotgun (WGS) entry which is preliminary data.</text>
</comment>
<dbReference type="CDD" id="cd00303">
    <property type="entry name" value="retropepsin_like"/>
    <property type="match status" value="1"/>
</dbReference>
<gene>
    <name evidence="2" type="ORF">Tco_0725247</name>
</gene>
<dbReference type="Gene3D" id="2.40.70.10">
    <property type="entry name" value="Acid Proteases"/>
    <property type="match status" value="1"/>
</dbReference>
<keyword evidence="3" id="KW-1185">Reference proteome</keyword>
<evidence type="ECO:0000313" key="2">
    <source>
        <dbReference type="EMBL" id="GJS75366.1"/>
    </source>
</evidence>
<dbReference type="InterPro" id="IPR021109">
    <property type="entry name" value="Peptidase_aspartic_dom_sf"/>
</dbReference>
<protein>
    <submittedName>
        <fullName evidence="2">Zinc finger, CCHC-type containing protein</fullName>
    </submittedName>
</protein>
<dbReference type="Pfam" id="PF03732">
    <property type="entry name" value="Retrotrans_gag"/>
    <property type="match status" value="1"/>
</dbReference>
<feature type="domain" description="Retrotransposon gag" evidence="1">
    <location>
        <begin position="138"/>
        <end position="218"/>
    </location>
</feature>
<dbReference type="PANTHER" id="PTHR33067">
    <property type="entry name" value="RNA-DIRECTED DNA POLYMERASE-RELATED"/>
    <property type="match status" value="1"/>
</dbReference>
<name>A0ABQ4YDB8_9ASTR</name>
<accession>A0ABQ4YDB8</accession>
<reference evidence="2" key="2">
    <citation type="submission" date="2022-01" db="EMBL/GenBank/DDBJ databases">
        <authorList>
            <person name="Yamashiro T."/>
            <person name="Shiraishi A."/>
            <person name="Satake H."/>
            <person name="Nakayama K."/>
        </authorList>
    </citation>
    <scope>NUCLEOTIDE SEQUENCE</scope>
</reference>
<dbReference type="EMBL" id="BQNB010010298">
    <property type="protein sequence ID" value="GJS75366.1"/>
    <property type="molecule type" value="Genomic_DNA"/>
</dbReference>